<name>A0A8D4VR54_9GAMM</name>
<evidence type="ECO:0000256" key="4">
    <source>
        <dbReference type="ARBA" id="ARBA00022989"/>
    </source>
</evidence>
<evidence type="ECO:0000256" key="1">
    <source>
        <dbReference type="ARBA" id="ARBA00004141"/>
    </source>
</evidence>
<evidence type="ECO:0000256" key="6">
    <source>
        <dbReference type="RuleBase" id="RU363041"/>
    </source>
</evidence>
<dbReference type="InterPro" id="IPR051598">
    <property type="entry name" value="TSUP/Inactive_protease-like"/>
</dbReference>
<keyword evidence="3 6" id="KW-0812">Transmembrane</keyword>
<dbReference type="EMBL" id="AP019782">
    <property type="protein sequence ID" value="BBL71784.1"/>
    <property type="molecule type" value="Genomic_DNA"/>
</dbReference>
<evidence type="ECO:0000256" key="2">
    <source>
        <dbReference type="ARBA" id="ARBA00009142"/>
    </source>
</evidence>
<dbReference type="Proteomes" id="UP000824988">
    <property type="component" value="Chromosome"/>
</dbReference>
<keyword evidence="5 6" id="KW-0472">Membrane</keyword>
<dbReference type="GO" id="GO:0005886">
    <property type="term" value="C:plasma membrane"/>
    <property type="evidence" value="ECO:0007669"/>
    <property type="project" value="UniProtKB-SubCell"/>
</dbReference>
<keyword evidence="4 6" id="KW-1133">Transmembrane helix</keyword>
<protein>
    <recommendedName>
        <fullName evidence="6">Probable membrane transporter protein</fullName>
    </recommendedName>
</protein>
<feature type="transmembrane region" description="Helical" evidence="6">
    <location>
        <begin position="108"/>
        <end position="128"/>
    </location>
</feature>
<dbReference type="RefSeq" id="WP_054774605.1">
    <property type="nucleotide sequence ID" value="NZ_AP019782.1"/>
</dbReference>
<dbReference type="Pfam" id="PF01925">
    <property type="entry name" value="TauE"/>
    <property type="match status" value="1"/>
</dbReference>
<gene>
    <name evidence="7" type="ORF">MoryE10_23900</name>
</gene>
<dbReference type="KEGG" id="moz:MoryE10_23900"/>
<dbReference type="AlphaFoldDB" id="A0A8D4VR54"/>
<reference evidence="7" key="1">
    <citation type="submission" date="2019-06" db="EMBL/GenBank/DDBJ databases">
        <title>Complete genome sequence of Methylogaea oryzae strain JCM16910.</title>
        <authorList>
            <person name="Asakawa S."/>
        </authorList>
    </citation>
    <scope>NUCLEOTIDE SEQUENCE</scope>
    <source>
        <strain evidence="7">E10</strain>
    </source>
</reference>
<feature type="transmembrane region" description="Helical" evidence="6">
    <location>
        <begin position="7"/>
        <end position="40"/>
    </location>
</feature>
<dbReference type="PANTHER" id="PTHR43701:SF2">
    <property type="entry name" value="MEMBRANE TRANSPORTER PROTEIN YJNA-RELATED"/>
    <property type="match status" value="1"/>
</dbReference>
<dbReference type="InterPro" id="IPR002781">
    <property type="entry name" value="TM_pro_TauE-like"/>
</dbReference>
<comment type="subcellular location">
    <subcellularLocation>
        <location evidence="6">Cell membrane</location>
        <topology evidence="6">Multi-pass membrane protein</topology>
    </subcellularLocation>
    <subcellularLocation>
        <location evidence="1">Membrane</location>
        <topology evidence="1">Multi-pass membrane protein</topology>
    </subcellularLocation>
</comment>
<evidence type="ECO:0000313" key="7">
    <source>
        <dbReference type="EMBL" id="BBL71784.1"/>
    </source>
</evidence>
<dbReference type="PANTHER" id="PTHR43701">
    <property type="entry name" value="MEMBRANE TRANSPORTER PROTEIN MJ0441-RELATED"/>
    <property type="match status" value="1"/>
</dbReference>
<feature type="transmembrane region" description="Helical" evidence="6">
    <location>
        <begin position="46"/>
        <end position="65"/>
    </location>
</feature>
<keyword evidence="8" id="KW-1185">Reference proteome</keyword>
<proteinExistence type="inferred from homology"/>
<keyword evidence="6" id="KW-1003">Cell membrane</keyword>
<evidence type="ECO:0000256" key="5">
    <source>
        <dbReference type="ARBA" id="ARBA00023136"/>
    </source>
</evidence>
<organism evidence="7 8">
    <name type="scientific">Methylogaea oryzae</name>
    <dbReference type="NCBI Taxonomy" id="1295382"/>
    <lineage>
        <taxon>Bacteria</taxon>
        <taxon>Pseudomonadati</taxon>
        <taxon>Pseudomonadota</taxon>
        <taxon>Gammaproteobacteria</taxon>
        <taxon>Methylococcales</taxon>
        <taxon>Methylococcaceae</taxon>
        <taxon>Methylogaea</taxon>
    </lineage>
</organism>
<evidence type="ECO:0000256" key="3">
    <source>
        <dbReference type="ARBA" id="ARBA00022692"/>
    </source>
</evidence>
<feature type="transmembrane region" description="Helical" evidence="6">
    <location>
        <begin position="77"/>
        <end position="96"/>
    </location>
</feature>
<comment type="similarity">
    <text evidence="2 6">Belongs to the 4-toluene sulfonate uptake permease (TSUP) (TC 2.A.102) family.</text>
</comment>
<accession>A0A8D4VR54</accession>
<sequence>MTTPAPFILFVCIGLAAGVASGLFGIGGGVLIVPALIYLAGFSEHSAIGTSLAVLLPPVGLGAVIEYYRQGQVDLPAALIMAVALLLGGWIGALLANQLSGPHLRLGFGLFLLGLGCYVVFGAVQSLAHSG</sequence>
<evidence type="ECO:0000313" key="8">
    <source>
        <dbReference type="Proteomes" id="UP000824988"/>
    </source>
</evidence>